<gene>
    <name evidence="4" type="ORF">BK007_01645</name>
    <name evidence="5" type="ORF">HG719_02560</name>
</gene>
<dbReference type="GO" id="GO:0005737">
    <property type="term" value="C:cytoplasm"/>
    <property type="evidence" value="ECO:0007669"/>
    <property type="project" value="TreeGrafter"/>
</dbReference>
<dbReference type="PANTHER" id="PTHR10192:SF5">
    <property type="entry name" value="GEPHYRIN"/>
    <property type="match status" value="1"/>
</dbReference>
<evidence type="ECO:0000313" key="4">
    <source>
        <dbReference type="EMBL" id="AUB54846.1"/>
    </source>
</evidence>
<dbReference type="SUPFAM" id="SSF63867">
    <property type="entry name" value="MoeA C-terminal domain-like"/>
    <property type="match status" value="1"/>
</dbReference>
<dbReference type="Gene3D" id="2.40.340.10">
    <property type="entry name" value="MoeA, C-terminal, domain IV"/>
    <property type="match status" value="1"/>
</dbReference>
<dbReference type="InterPro" id="IPR036425">
    <property type="entry name" value="MoaB/Mog-like_dom_sf"/>
</dbReference>
<dbReference type="Proteomes" id="UP000232806">
    <property type="component" value="Chromosome"/>
</dbReference>
<comment type="pathway">
    <text evidence="1">Cofactor biosynthesis; molybdopterin biosynthesis.</text>
</comment>
<proteinExistence type="predicted"/>
<dbReference type="FunFam" id="2.170.190.11:FF:000001">
    <property type="entry name" value="Molybdopterin molybdenumtransferase"/>
    <property type="match status" value="1"/>
</dbReference>
<evidence type="ECO:0000259" key="3">
    <source>
        <dbReference type="SMART" id="SM00852"/>
    </source>
</evidence>
<dbReference type="Gene3D" id="3.90.105.10">
    <property type="entry name" value="Molybdopterin biosynthesis moea protein, domain 2"/>
    <property type="match status" value="1"/>
</dbReference>
<evidence type="ECO:0000256" key="1">
    <source>
        <dbReference type="ARBA" id="ARBA00005046"/>
    </source>
</evidence>
<dbReference type="Gene3D" id="3.40.980.10">
    <property type="entry name" value="MoaB/Mog-like domain"/>
    <property type="match status" value="1"/>
</dbReference>
<keyword evidence="2" id="KW-0501">Molybdenum cofactor biosynthesis</keyword>
<dbReference type="NCBIfam" id="TIGR00177">
    <property type="entry name" value="molyb_syn"/>
    <property type="match status" value="1"/>
</dbReference>
<dbReference type="CDD" id="cd00887">
    <property type="entry name" value="MoeA"/>
    <property type="match status" value="1"/>
</dbReference>
<dbReference type="RefSeq" id="WP_100904823.1">
    <property type="nucleotide sequence ID" value="NZ_CP017766.1"/>
</dbReference>
<dbReference type="Gene3D" id="2.170.190.11">
    <property type="entry name" value="Molybdopterin biosynthesis moea protein, domain 3"/>
    <property type="match status" value="1"/>
</dbReference>
<reference evidence="4 6" key="1">
    <citation type="submission" date="2016-10" db="EMBL/GenBank/DDBJ databases">
        <title>Comparative genomics between deep and shallow subseafloor isolates.</title>
        <authorList>
            <person name="Ishii S."/>
            <person name="Miller J.R."/>
            <person name="Sutton G."/>
            <person name="Suzuki S."/>
            <person name="Methe B."/>
            <person name="Inagaki F."/>
            <person name="Imachi H."/>
        </authorList>
    </citation>
    <scope>NUCLEOTIDE SEQUENCE [LARGE SCALE GENOMIC DNA]</scope>
    <source>
        <strain evidence="4 6">MO-MB1</strain>
    </source>
</reference>
<dbReference type="GO" id="GO:0061599">
    <property type="term" value="F:molybdopterin molybdotransferase activity"/>
    <property type="evidence" value="ECO:0007669"/>
    <property type="project" value="TreeGrafter"/>
</dbReference>
<evidence type="ECO:0000313" key="6">
    <source>
        <dbReference type="Proteomes" id="UP000232806"/>
    </source>
</evidence>
<name>A0A2H4V9S8_9EURY</name>
<organism evidence="4 6">
    <name type="scientific">Methanobacterium subterraneum</name>
    <dbReference type="NCBI Taxonomy" id="59277"/>
    <lineage>
        <taxon>Archaea</taxon>
        <taxon>Methanobacteriati</taxon>
        <taxon>Methanobacteriota</taxon>
        <taxon>Methanomada group</taxon>
        <taxon>Methanobacteria</taxon>
        <taxon>Methanobacteriales</taxon>
        <taxon>Methanobacteriaceae</taxon>
        <taxon>Methanobacterium</taxon>
    </lineage>
</organism>
<evidence type="ECO:0000256" key="2">
    <source>
        <dbReference type="ARBA" id="ARBA00023150"/>
    </source>
</evidence>
<dbReference type="SMART" id="SM00852">
    <property type="entry name" value="MoCF_biosynth"/>
    <property type="match status" value="1"/>
</dbReference>
<accession>A0A2H4V9S8</accession>
<dbReference type="Pfam" id="PF03454">
    <property type="entry name" value="MoeA_C"/>
    <property type="match status" value="1"/>
</dbReference>
<dbReference type="InterPro" id="IPR001453">
    <property type="entry name" value="MoaB/Mog_dom"/>
</dbReference>
<dbReference type="PROSITE" id="PS01079">
    <property type="entry name" value="MOCF_BIOSYNTHESIS_2"/>
    <property type="match status" value="1"/>
</dbReference>
<dbReference type="SUPFAM" id="SSF63882">
    <property type="entry name" value="MoeA N-terminal region -like"/>
    <property type="match status" value="1"/>
</dbReference>
<dbReference type="InterPro" id="IPR005110">
    <property type="entry name" value="MoeA_linker/N"/>
</dbReference>
<sequence length="410" mass="43995">MGKEFLDLMDPDDVKQIIGSLNIERRVETVNLGDAHQRVLAGDVYSTIDLPPFDRASMDGYAVRAQDTFGASEDDPITLTLIEKIRAGDVPSKKIKKGTCSEVGTGAPMPEGSDAVVMVEVTDIRENRVEILEAVTPGTNRALRGSDIEKGKFLLSLGTLLTADKIGALSAMGLKEIPVFAKPTVAVISTGNELIKPDEDLRHGKLYDINSESLANAVKSCGCVPLASNIVKDDYKSLKNKINAYKNADIIITSGGTSAGAGDVLSQVVEDMGEVLVHGISVKPGKPTLIGTLPGENVDVVLFGLPGYPVSALMIFHGFVAPFLREIAGVKELMEKRDGFLLPLSRRYHSARGRSHYVLVKIEEDIADPILKDSGAITALAEADGYFEVPKNVEIIEKGEQIKVMPLSGL</sequence>
<protein>
    <submittedName>
        <fullName evidence="4">Molybdopterin molybdenumtransferase MoeA</fullName>
    </submittedName>
</protein>
<dbReference type="NCBIfam" id="NF045515">
    <property type="entry name" value="Glp_gephyrin"/>
    <property type="match status" value="1"/>
</dbReference>
<dbReference type="UniPathway" id="UPA00344"/>
<dbReference type="InterPro" id="IPR036688">
    <property type="entry name" value="MoeA_C_domain_IV_sf"/>
</dbReference>
<dbReference type="AlphaFoldDB" id="A0A2H4V9S8"/>
<dbReference type="InterPro" id="IPR008284">
    <property type="entry name" value="MoCF_biosynth_CS"/>
</dbReference>
<dbReference type="Pfam" id="PF00994">
    <property type="entry name" value="MoCF_biosynth"/>
    <property type="match status" value="1"/>
</dbReference>
<dbReference type="GO" id="GO:0006777">
    <property type="term" value="P:Mo-molybdopterin cofactor biosynthetic process"/>
    <property type="evidence" value="ECO:0007669"/>
    <property type="project" value="UniProtKB-KW"/>
</dbReference>
<dbReference type="EMBL" id="JABBYL010000010">
    <property type="protein sequence ID" value="NMO08718.1"/>
    <property type="molecule type" value="Genomic_DNA"/>
</dbReference>
<evidence type="ECO:0000313" key="5">
    <source>
        <dbReference type="EMBL" id="NMO08718.1"/>
    </source>
</evidence>
<reference evidence="5 7" key="2">
    <citation type="submission" date="2020-04" db="EMBL/GenBank/DDBJ databases">
        <title>Draft genome of Methanobacterium subterraneum isolated from animal feces.</title>
        <authorList>
            <person name="Ouboter H.T."/>
            <person name="Berger S."/>
            <person name="Gungor E."/>
            <person name="Jetten M.S.M."/>
            <person name="Welte C.U."/>
        </authorList>
    </citation>
    <scope>NUCLEOTIDE SEQUENCE [LARGE SCALE GENOMIC DNA]</scope>
    <source>
        <strain evidence="5">HO_2020</strain>
    </source>
</reference>
<dbReference type="Pfam" id="PF03453">
    <property type="entry name" value="MoeA_N"/>
    <property type="match status" value="1"/>
</dbReference>
<feature type="domain" description="MoaB/Mog" evidence="3">
    <location>
        <begin position="186"/>
        <end position="326"/>
    </location>
</feature>
<keyword evidence="4" id="KW-0808">Transferase</keyword>
<dbReference type="InterPro" id="IPR036135">
    <property type="entry name" value="MoeA_linker/N_sf"/>
</dbReference>
<dbReference type="EMBL" id="CP017766">
    <property type="protein sequence ID" value="AUB54846.1"/>
    <property type="molecule type" value="Genomic_DNA"/>
</dbReference>
<dbReference type="InterPro" id="IPR005111">
    <property type="entry name" value="MoeA_C_domain_IV"/>
</dbReference>
<dbReference type="Proteomes" id="UP000591058">
    <property type="component" value="Unassembled WGS sequence"/>
</dbReference>
<dbReference type="OrthoDB" id="31371at2157"/>
<dbReference type="InterPro" id="IPR038987">
    <property type="entry name" value="MoeA-like"/>
</dbReference>
<dbReference type="FunFam" id="3.40.980.10:FF:000001">
    <property type="entry name" value="Molybdopterin molybdenumtransferase"/>
    <property type="match status" value="1"/>
</dbReference>
<dbReference type="SUPFAM" id="SSF53218">
    <property type="entry name" value="Molybdenum cofactor biosynthesis proteins"/>
    <property type="match status" value="1"/>
</dbReference>
<dbReference type="GeneID" id="35123860"/>
<dbReference type="PANTHER" id="PTHR10192">
    <property type="entry name" value="MOLYBDOPTERIN BIOSYNTHESIS PROTEIN"/>
    <property type="match status" value="1"/>
</dbReference>
<evidence type="ECO:0000313" key="7">
    <source>
        <dbReference type="Proteomes" id="UP000591058"/>
    </source>
</evidence>